<name>A0A4U9ZX42_STRAP</name>
<accession>A0A4U9ZX42</accession>
<dbReference type="InterPro" id="IPR003646">
    <property type="entry name" value="SH3-like_bac-type"/>
</dbReference>
<dbReference type="SMART" id="SM00287">
    <property type="entry name" value="SH3b"/>
    <property type="match status" value="4"/>
</dbReference>
<dbReference type="RefSeq" id="WP_143876716.1">
    <property type="nucleotide sequence ID" value="NZ_CABEID010000001.1"/>
</dbReference>
<dbReference type="EC" id="3.4.16.4" evidence="5"/>
<keyword evidence="5" id="KW-0326">Glycosidase</keyword>
<dbReference type="PANTHER" id="PTHR34385">
    <property type="entry name" value="D-ALANYL-D-ALANINE CARBOXYPEPTIDASE"/>
    <property type="match status" value="1"/>
</dbReference>
<evidence type="ECO:0000256" key="1">
    <source>
        <dbReference type="ARBA" id="ARBA00022729"/>
    </source>
</evidence>
<dbReference type="Gene3D" id="2.30.30.40">
    <property type="entry name" value="SH3 Domains"/>
    <property type="match status" value="4"/>
</dbReference>
<dbReference type="SUPFAM" id="SSF55166">
    <property type="entry name" value="Hedgehog/DD-peptidase"/>
    <property type="match status" value="1"/>
</dbReference>
<feature type="chain" id="PRO_5020856474" evidence="3">
    <location>
        <begin position="40"/>
        <end position="1118"/>
    </location>
</feature>
<evidence type="ECO:0000259" key="4">
    <source>
        <dbReference type="SMART" id="SM00287"/>
    </source>
</evidence>
<dbReference type="Pfam" id="PF08460">
    <property type="entry name" value="SH3_5"/>
    <property type="match status" value="4"/>
</dbReference>
<dbReference type="AlphaFoldDB" id="A0A4U9ZX42"/>
<feature type="compositionally biased region" description="Low complexity" evidence="2">
    <location>
        <begin position="139"/>
        <end position="156"/>
    </location>
</feature>
<feature type="compositionally biased region" description="Basic and acidic residues" evidence="2">
    <location>
        <begin position="157"/>
        <end position="167"/>
    </location>
</feature>
<evidence type="ECO:0000313" key="6">
    <source>
        <dbReference type="Proteomes" id="UP000403538"/>
    </source>
</evidence>
<dbReference type="NCBIfam" id="NF041194">
    <property type="entry name" value="LD_carboxy_LdcB"/>
    <property type="match status" value="1"/>
</dbReference>
<dbReference type="Pfam" id="PF02557">
    <property type="entry name" value="VanY"/>
    <property type="match status" value="1"/>
</dbReference>
<feature type="domain" description="SH3b" evidence="4">
    <location>
        <begin position="678"/>
        <end position="744"/>
    </location>
</feature>
<dbReference type="InterPro" id="IPR058193">
    <property type="entry name" value="VanY/YodJ_core_dom"/>
</dbReference>
<feature type="domain" description="SH3b" evidence="4">
    <location>
        <begin position="1058"/>
        <end position="1117"/>
    </location>
</feature>
<keyword evidence="5" id="KW-0121">Carboxypeptidase</keyword>
<feature type="domain" description="SH3b" evidence="4">
    <location>
        <begin position="202"/>
        <end position="270"/>
    </location>
</feature>
<dbReference type="Gene3D" id="3.30.1380.10">
    <property type="match status" value="1"/>
</dbReference>
<feature type="region of interest" description="Disordered" evidence="2">
    <location>
        <begin position="55"/>
        <end position="167"/>
    </location>
</feature>
<dbReference type="Pfam" id="PF08481">
    <property type="entry name" value="GBS_Bsp-like"/>
    <property type="match status" value="4"/>
</dbReference>
<organism evidence="5 6">
    <name type="scientific">Streptococcus anginosus</name>
    <dbReference type="NCBI Taxonomy" id="1328"/>
    <lineage>
        <taxon>Bacteria</taxon>
        <taxon>Bacillati</taxon>
        <taxon>Bacillota</taxon>
        <taxon>Bacilli</taxon>
        <taxon>Lactobacillales</taxon>
        <taxon>Streptococcaceae</taxon>
        <taxon>Streptococcus</taxon>
        <taxon>Streptococcus anginosus group</taxon>
    </lineage>
</organism>
<feature type="domain" description="SH3b" evidence="4">
    <location>
        <begin position="287"/>
        <end position="354"/>
    </location>
</feature>
<dbReference type="GO" id="GO:0006508">
    <property type="term" value="P:proteolysis"/>
    <property type="evidence" value="ECO:0007669"/>
    <property type="project" value="InterPro"/>
</dbReference>
<dbReference type="InterPro" id="IPR052179">
    <property type="entry name" value="DD-CPase-like"/>
</dbReference>
<proteinExistence type="predicted"/>
<dbReference type="GO" id="GO:0009002">
    <property type="term" value="F:serine-type D-Ala-D-Ala carboxypeptidase activity"/>
    <property type="evidence" value="ECO:0007669"/>
    <property type="project" value="UniProtKB-EC"/>
</dbReference>
<dbReference type="PROSITE" id="PS51257">
    <property type="entry name" value="PROKAR_LIPOPROTEIN"/>
    <property type="match status" value="1"/>
</dbReference>
<evidence type="ECO:0000256" key="2">
    <source>
        <dbReference type="SAM" id="MobiDB-lite"/>
    </source>
</evidence>
<feature type="compositionally biased region" description="Polar residues" evidence="2">
    <location>
        <begin position="55"/>
        <end position="79"/>
    </location>
</feature>
<feature type="compositionally biased region" description="Low complexity" evidence="2">
    <location>
        <begin position="80"/>
        <end position="92"/>
    </location>
</feature>
<dbReference type="InterPro" id="IPR013688">
    <property type="entry name" value="GBS_Bsp-like"/>
</dbReference>
<dbReference type="GO" id="GO:0004563">
    <property type="term" value="F:beta-N-acetylhexosaminidase activity"/>
    <property type="evidence" value="ECO:0007669"/>
    <property type="project" value="UniProtKB-EC"/>
</dbReference>
<dbReference type="InterPro" id="IPR003709">
    <property type="entry name" value="VanY-like_core_dom"/>
</dbReference>
<sequence>MKKMFDHKEQRFSIRKYSCGAASVLIGCVLFMGGQTVSADEQATTGTVPEAAQVGTANKTQNTTKSIDVSSQSAATQKGTAVTTTAPASSSADTGVAKTSSENTQKTTTADKAISVATETTPSQTTTVDAMTQTEDETTNSSVDATTDTADSSTTAKVEKSPVEKGARKEEIDVAKLMDKTQPAQQARLAESKVTQSVPSLPSQGYYTYTKRTEVKNEPKASAALQFYVNAGDRVFYDQVLIADGYQWLSYRSYSGARRYAAINKLIQSEPQQPAKQTPSSTGTFPSRGRYIFSGTTEVKNEAKLSAPTQFTFNRGDSVNYDKVLENDGYQWISYISYSGMRRYAAVTKLAQPAPQRPAQSQVTGTIHIENKTSQGFDVVVTNVNSTKGVKTVKLPIWSSQGGQDDIIWYDATKQNDGTYKLSVDIRRHKNNYGDYNVHMYYVQSDGSLQGVTGTTTKVEEPKYSVTGTIHIENKTSQGFDVVVTDVSSTKGVKTVKLPVWSSQGGQDDIIWYDAIKQTDGTYKLSVDIRRHKNNRGEYNIHMYYVQSDGSLQGVTGTTTKVEEPKYSVTGTINIQNKTSQGFDVLITNASDSNGISRVKVPIWTDKGGQDDIIWYDATKQSDGNYKVSVNVDKHKGEYGEYNIHLYYIESNGKVRGVSGTKTTVVAPSSARESIPSQGVYTFKKEVEVKNSPTMTAKTEFTFARGERIRYDKVLDADHHQWISYVSYSGTRRYIPIATLTNEEAPKPVQVTGTIHIENKTSQGFDVVVTNVSSTKGVKTVKLPIWSSQGGQDDVIWYDAVKQTDGTYKLSVDIRRHKNNRGEYNIHMYYVQSDGSLQGVTGTTTKVEGSQTGAKEVQYNGSYYFIQGKYDEIVVANKKHPMAANYNPGENPTAKAAFLRLRNDMIAQGYNVGYAYSGFRSYDYQKVLYQNYVNKDGQAAADRYSARPGYSEHQTGLVFDLTDKAGNLLEDTAASNWLKNNAYRYGFVVRYQPGKEASTGYMPEAWHIRYIGKEADEVYHSGLSLEEYYGFEGGDYASSVTPSKPTTPSPQTPSIPAQGVYRFTKRSSIKAEARMSAPELAYYDAGQSVTYDKVLNADGATWISYIAFSGKRRYIAVA</sequence>
<feature type="signal peptide" evidence="3">
    <location>
        <begin position="1"/>
        <end position="39"/>
    </location>
</feature>
<feature type="compositionally biased region" description="Polar residues" evidence="2">
    <location>
        <begin position="117"/>
        <end position="133"/>
    </location>
</feature>
<keyword evidence="1 3" id="KW-0732">Signal</keyword>
<dbReference type="InterPro" id="IPR009045">
    <property type="entry name" value="Zn_M74/Hedgehog-like"/>
</dbReference>
<evidence type="ECO:0000256" key="3">
    <source>
        <dbReference type="SAM" id="SignalP"/>
    </source>
</evidence>
<dbReference type="InterPro" id="IPR005877">
    <property type="entry name" value="YSIRK_signal_dom"/>
</dbReference>
<dbReference type="Gene3D" id="2.60.40.3760">
    <property type="match status" value="4"/>
</dbReference>
<protein>
    <submittedName>
        <fullName evidence="5">Surface antigen</fullName>
        <ecNumber evidence="5">3.2.1.52</ecNumber>
        <ecNumber evidence="5">3.4.16.4</ecNumber>
    </submittedName>
</protein>
<keyword evidence="5" id="KW-0645">Protease</keyword>
<reference evidence="5 6" key="1">
    <citation type="submission" date="2019-05" db="EMBL/GenBank/DDBJ databases">
        <authorList>
            <consortium name="Pathogen Informatics"/>
        </authorList>
    </citation>
    <scope>NUCLEOTIDE SEQUENCE [LARGE SCALE GENOMIC DNA]</scope>
    <source>
        <strain evidence="5 6">NCTC11062</strain>
    </source>
</reference>
<dbReference type="EMBL" id="CABEID010000001">
    <property type="protein sequence ID" value="VTS45249.1"/>
    <property type="molecule type" value="Genomic_DNA"/>
</dbReference>
<dbReference type="CDD" id="cd14852">
    <property type="entry name" value="LD-carboxypeptidase"/>
    <property type="match status" value="1"/>
</dbReference>
<dbReference type="PANTHER" id="PTHR34385:SF1">
    <property type="entry name" value="PEPTIDOGLYCAN L-ALANYL-D-GLUTAMATE ENDOPEPTIDASE CWLK"/>
    <property type="match status" value="1"/>
</dbReference>
<dbReference type="Pfam" id="PF04650">
    <property type="entry name" value="YSIRK_signal"/>
    <property type="match status" value="1"/>
</dbReference>
<keyword evidence="5" id="KW-0378">Hydrolase</keyword>
<evidence type="ECO:0000313" key="5">
    <source>
        <dbReference type="EMBL" id="VTS45249.1"/>
    </source>
</evidence>
<dbReference type="NCBIfam" id="TIGR01168">
    <property type="entry name" value="YSIRK_signal"/>
    <property type="match status" value="1"/>
</dbReference>
<feature type="compositionally biased region" description="Polar residues" evidence="2">
    <location>
        <begin position="97"/>
        <end position="110"/>
    </location>
</feature>
<dbReference type="Proteomes" id="UP000403538">
    <property type="component" value="Unassembled WGS sequence"/>
</dbReference>
<dbReference type="EC" id="3.2.1.52" evidence="5"/>
<gene>
    <name evidence="5" type="primary">strH</name>
    <name evidence="5" type="ORF">NCTC11062_01689</name>
</gene>